<proteinExistence type="predicted"/>
<dbReference type="GeneID" id="26643865"/>
<dbReference type="Proteomes" id="UP000008388">
    <property type="component" value="Segment"/>
</dbReference>
<accession>F8SJH3</accession>
<organismHost>
    <name type="scientific">Pseudomonas aeruginosa</name>
    <dbReference type="NCBI Taxonomy" id="287"/>
</organismHost>
<dbReference type="RefSeq" id="YP_009217416.1">
    <property type="nucleotide sequence ID" value="NC_028999.1"/>
</dbReference>
<reference evidence="1 2" key="1">
    <citation type="journal article" date="2011" name="Microbiology">
        <title>The Pseudomonas aeruginosa generalized transducing phage phiPA3 is a new member of the phiKZ-like group of 'jumbo' phages, and infects model laboratory strains and clinical isolates from cystic fibrosis patients.</title>
        <authorList>
            <person name="Monson R."/>
            <person name="Foulds I."/>
            <person name="Foweraker J."/>
            <person name="Welch M."/>
            <person name="Salmond G.P."/>
        </authorList>
    </citation>
    <scope>NUCLEOTIDE SEQUENCE [LARGE SCALE GENOMIC DNA]</scope>
</reference>
<sequence>MTIGVVKIQTKEQRLNQLRRDYMLKHFPKWAMKAPKMPGFTNWDDFIKATIELNARSIEAQVSLSGRHWPDDDLETLRNRPIGRLIKRVRERGYPAHLIASFENEALKQGILQAA</sequence>
<protein>
    <submittedName>
        <fullName evidence="1">Uncharacterized protein 337</fullName>
    </submittedName>
</protein>
<dbReference type="EMBL" id="HQ630627">
    <property type="protein sequence ID" value="AEH03760.1"/>
    <property type="molecule type" value="Genomic_DNA"/>
</dbReference>
<organism evidence="1 2">
    <name type="scientific">Pseudomonas phage PhiPA3</name>
    <name type="common">Pseudomonas aeruginosa phage PhiPA3</name>
    <dbReference type="NCBI Taxonomy" id="998086"/>
    <lineage>
        <taxon>Viruses</taxon>
        <taxon>Duplodnaviria</taxon>
        <taxon>Heunggongvirae</taxon>
        <taxon>Uroviricota</taxon>
        <taxon>Caudoviricetes</taxon>
        <taxon>Chimalliviridae</taxon>
        <taxon>Miltoncavirus</taxon>
        <taxon>Miltoncavirus PhiPA3</taxon>
    </lineage>
</organism>
<keyword evidence="2" id="KW-1185">Reference proteome</keyword>
<dbReference type="KEGG" id="vg:26643865"/>
<evidence type="ECO:0000313" key="2">
    <source>
        <dbReference type="Proteomes" id="UP000008388"/>
    </source>
</evidence>
<evidence type="ECO:0000313" key="1">
    <source>
        <dbReference type="EMBL" id="AEH03760.1"/>
    </source>
</evidence>
<gene>
    <name evidence="1" type="primary">337</name>
</gene>
<name>F8SJH3_BPPA3</name>